<accession>A0ABM7TS05</accession>
<dbReference type="Pfam" id="PF13481">
    <property type="entry name" value="AAA_25"/>
    <property type="match status" value="1"/>
</dbReference>
<dbReference type="InterPro" id="IPR027417">
    <property type="entry name" value="P-loop_NTPase"/>
</dbReference>
<dbReference type="Proteomes" id="UP001319874">
    <property type="component" value="Chromosome 2"/>
</dbReference>
<dbReference type="Gene3D" id="3.40.50.300">
    <property type="entry name" value="P-loop containing nucleotide triphosphate hydrolases"/>
    <property type="match status" value="1"/>
</dbReference>
<reference evidence="2 3" key="1">
    <citation type="journal article" date="2022" name="Front. Microbiol.">
        <title>Identification and characterization of a novel class of self-sufficient cytochrome P450 hydroxylase involved in cyclohexanecarboxylate degradation in Paraburkholderia terrae strain KU-64.</title>
        <authorList>
            <person name="Yamamoto T."/>
            <person name="Hasegawa Y."/>
            <person name="Iwaki H."/>
        </authorList>
    </citation>
    <scope>NUCLEOTIDE SEQUENCE [LARGE SCALE GENOMIC DNA]</scope>
    <source>
        <strain evidence="2 3">KU-64</strain>
    </source>
</reference>
<dbReference type="SUPFAM" id="SSF52540">
    <property type="entry name" value="P-loop containing nucleoside triphosphate hydrolases"/>
    <property type="match status" value="1"/>
</dbReference>
<gene>
    <name evidence="2" type="ORF">PTKU64_55990</name>
</gene>
<protein>
    <submittedName>
        <fullName evidence="2">Replication protein A</fullName>
    </submittedName>
</protein>
<keyword evidence="3" id="KW-1185">Reference proteome</keyword>
<organism evidence="2 3">
    <name type="scientific">Paraburkholderia terrae</name>
    <dbReference type="NCBI Taxonomy" id="311230"/>
    <lineage>
        <taxon>Bacteria</taxon>
        <taxon>Pseudomonadati</taxon>
        <taxon>Pseudomonadota</taxon>
        <taxon>Betaproteobacteria</taxon>
        <taxon>Burkholderiales</taxon>
        <taxon>Burkholderiaceae</taxon>
        <taxon>Paraburkholderia</taxon>
    </lineage>
</organism>
<evidence type="ECO:0000313" key="3">
    <source>
        <dbReference type="Proteomes" id="UP001319874"/>
    </source>
</evidence>
<proteinExistence type="predicted"/>
<feature type="region of interest" description="Disordered" evidence="1">
    <location>
        <begin position="270"/>
        <end position="299"/>
    </location>
</feature>
<dbReference type="EMBL" id="AP024956">
    <property type="protein sequence ID" value="BCZ81924.1"/>
    <property type="molecule type" value="Genomic_DNA"/>
</dbReference>
<name>A0ABM7TS05_9BURK</name>
<sequence>MLDYVLAGLLAGSVGALVGPGAAGKTMLLMQTACDIAAGAPIGGGILTTNFLSSDGAGVAFFLAEETHAVMHHRLQAAIHAVRDMKQFNSTAACNALVARLSQNLRVYPLGGAGRNARWSVGRSANETKAMVDACKDARLVIVDPLRRFHGGEENDAAHMCAVVEAFEQLAADTGAAVILSHHTNRSSALAGAGELASAARGSSALTDGVRWQANLSNVNEQFASRLGIAERERNSFVRLDIAKANYMKPSPPVMLRKDGVTGALSVWQDSRVKSRKRTQGSARASVPKAQSKVERDAA</sequence>
<evidence type="ECO:0000256" key="1">
    <source>
        <dbReference type="SAM" id="MobiDB-lite"/>
    </source>
</evidence>
<evidence type="ECO:0000313" key="2">
    <source>
        <dbReference type="EMBL" id="BCZ81924.1"/>
    </source>
</evidence>